<dbReference type="Gene3D" id="3.60.20.10">
    <property type="entry name" value="Glutamine Phosphoribosylpyrophosphate, subunit 1, domain 1"/>
    <property type="match status" value="1"/>
</dbReference>
<evidence type="ECO:0000256" key="4">
    <source>
        <dbReference type="SAM" id="MobiDB-lite"/>
    </source>
</evidence>
<dbReference type="PROSITE" id="PS50022">
    <property type="entry name" value="FA58C_3"/>
    <property type="match status" value="1"/>
</dbReference>
<dbReference type="Gene3D" id="2.60.120.260">
    <property type="entry name" value="Galactose-binding domain-like"/>
    <property type="match status" value="1"/>
</dbReference>
<evidence type="ECO:0000313" key="8">
    <source>
        <dbReference type="Proteomes" id="UP000000851"/>
    </source>
</evidence>
<protein>
    <submittedName>
        <fullName evidence="7">Peptidase S45 penicillin amidase</fullName>
    </submittedName>
</protein>
<organism evidence="7 8">
    <name type="scientific">Catenulispora acidiphila (strain DSM 44928 / JCM 14897 / NBRC 102108 / NRRL B-24433 / ID139908)</name>
    <dbReference type="NCBI Taxonomy" id="479433"/>
    <lineage>
        <taxon>Bacteria</taxon>
        <taxon>Bacillati</taxon>
        <taxon>Actinomycetota</taxon>
        <taxon>Actinomycetes</taxon>
        <taxon>Catenulisporales</taxon>
        <taxon>Catenulisporaceae</taxon>
        <taxon>Catenulispora</taxon>
    </lineage>
</organism>
<feature type="signal peptide" evidence="5">
    <location>
        <begin position="1"/>
        <end position="22"/>
    </location>
</feature>
<evidence type="ECO:0000313" key="7">
    <source>
        <dbReference type="EMBL" id="ACU72119.1"/>
    </source>
</evidence>
<dbReference type="InterPro" id="IPR029055">
    <property type="entry name" value="Ntn_hydrolases_N"/>
</dbReference>
<dbReference type="MEROPS" id="S45.001"/>
<evidence type="ECO:0000256" key="5">
    <source>
        <dbReference type="SAM" id="SignalP"/>
    </source>
</evidence>
<dbReference type="PANTHER" id="PTHR34218:SF4">
    <property type="entry name" value="ACYL-HOMOSERINE LACTONE ACYLASE QUIP"/>
    <property type="match status" value="1"/>
</dbReference>
<keyword evidence="2" id="KW-0378">Hydrolase</keyword>
<name>C7Q6B3_CATAD</name>
<gene>
    <name evidence="7" type="ordered locus">Caci_3212</name>
</gene>
<dbReference type="InParanoid" id="C7Q6B3"/>
<dbReference type="GO" id="GO:0016811">
    <property type="term" value="F:hydrolase activity, acting on carbon-nitrogen (but not peptide) bonds, in linear amides"/>
    <property type="evidence" value="ECO:0007669"/>
    <property type="project" value="InterPro"/>
</dbReference>
<accession>C7Q6B3</accession>
<dbReference type="KEGG" id="cai:Caci_3212"/>
<dbReference type="InterPro" id="IPR000421">
    <property type="entry name" value="FA58C"/>
</dbReference>
<feature type="region of interest" description="Disordered" evidence="4">
    <location>
        <begin position="369"/>
        <end position="394"/>
    </location>
</feature>
<proteinExistence type="inferred from homology"/>
<dbReference type="PANTHER" id="PTHR34218">
    <property type="entry name" value="PEPTIDASE S45 PENICILLIN AMIDASE"/>
    <property type="match status" value="1"/>
</dbReference>
<dbReference type="eggNOG" id="COG2366">
    <property type="taxonomic scope" value="Bacteria"/>
</dbReference>
<keyword evidence="8" id="KW-1185">Reference proteome</keyword>
<dbReference type="Gene3D" id="1.10.1400.10">
    <property type="match status" value="1"/>
</dbReference>
<dbReference type="RefSeq" id="WP_012787412.1">
    <property type="nucleotide sequence ID" value="NC_013131.1"/>
</dbReference>
<sequence length="1103" mass="115890" precursor="true">MHIRARTMAAAVTALVVGGALAVPAVTASAASAGAARAKAATISASGAADYCLGQCNDILPPGENGSATTAQILWFKATGNRPANTDDQLGKYAGLVDSYTGLTNGNLGNFFNSSSFGVPANQVASTLNPGGRSDVTITRDKQDIPHIYGTTRSGGEYGAGYAAGQDRLWMMDVFRHVGRGELSGFAGGAAGNRQLEQQFYLNGAYTEPDLQAQVDRVKNSGTRGAQAYQDMTDYLAGLNQYIADVKAGDDFPGEYDLTGNANILTGDGIQNFQPTDLVAIGSVVGALFGAGGGNQVASALVKEAAEAKYGTAQGDQIWNAFREENDPEANLTLHNGQSFPFNGSPANPSGVAMPDAGSVTPQQVVFDPTGSAASGAAASNATASNAKTSTVPTTATGSAAAKSATSAANLKANPALGKETNAMANGVLPAGLFKTKRGMSNALVVSGQYTDTGNPVAVFGPQTGYFAPQLLMLEEIQAPGISARGAAFAGLNFYVELGRGADYSWSATSAGQDIIDTYAVTLCNTDGSPATKNSNAYLYNGVCTPMQQIERDDSWSPTIADSTPAGSYKLIAFRTNFGIVQSRATIGGKPVAYTSLRSTYQHEVDTIVGFQMFNDPSVVTGPAGFQQAASNITYTFNWFYVDSQHTAYYNSGLNPTRPANDDPNLPITADAAHQWLNWDPSTNTVANTAFSAHPNSVDQDYYESWNNKIAQNYTVSGFGDGSIYRSNLLDERIKGLITSGTKVTRASLTKAMEDAAVTDLRGEELLPKLLQVIGTPTDPTQAAAVNELKTWLADGTKRKESAAGNKTYADSDAIRIMDAWWPLLVQAEFQPGMGASLYSAMTGVLSVDDSPYGGSEAGVSHKGSSFQSGWYSYVDKDLRSVLGQPVSGGLTQTFCGGGNLAQCRTALLSALSTAAATPATSVYPADSVCSAGDQWCADSIEQDPLGGITDAQSNWQNRPTFQQVVQYPSHRGVNAADLATQGAATASSAQSGYPAQNAVTGNGANRWASNWDDNEWLQVDLGSVKQVGRAILNWETAYGKAYDIQVSTDGKTWRTVYATTTGDGGQDVDSFPATQARYVRMQGVQRATGWGYSLYQFQVYAQ</sequence>
<dbReference type="HOGENOM" id="CLU_311672_0_0_11"/>
<dbReference type="Proteomes" id="UP000000851">
    <property type="component" value="Chromosome"/>
</dbReference>
<comment type="similarity">
    <text evidence="1">Belongs to the peptidase S45 family.</text>
</comment>
<evidence type="ECO:0000256" key="2">
    <source>
        <dbReference type="ARBA" id="ARBA00022801"/>
    </source>
</evidence>
<dbReference type="InterPro" id="IPR023343">
    <property type="entry name" value="Penicillin_amidase_dom1"/>
</dbReference>
<dbReference type="InterPro" id="IPR043146">
    <property type="entry name" value="Penicillin_amidase_N_B-knob"/>
</dbReference>
<dbReference type="InterPro" id="IPR008979">
    <property type="entry name" value="Galactose-bd-like_sf"/>
</dbReference>
<feature type="chain" id="PRO_5038783768" evidence="5">
    <location>
        <begin position="23"/>
        <end position="1103"/>
    </location>
</feature>
<dbReference type="SMART" id="SM00231">
    <property type="entry name" value="FA58C"/>
    <property type="match status" value="1"/>
</dbReference>
<keyword evidence="5" id="KW-0732">Signal</keyword>
<feature type="compositionally biased region" description="Low complexity" evidence="4">
    <location>
        <begin position="370"/>
        <end position="394"/>
    </location>
</feature>
<dbReference type="Gene3D" id="1.10.439.10">
    <property type="entry name" value="Penicillin Amidohydrolase, domain 1"/>
    <property type="match status" value="1"/>
</dbReference>
<dbReference type="SUPFAM" id="SSF49785">
    <property type="entry name" value="Galactose-binding domain-like"/>
    <property type="match status" value="1"/>
</dbReference>
<dbReference type="Pfam" id="PF01804">
    <property type="entry name" value="Penicil_amidase"/>
    <property type="match status" value="1"/>
</dbReference>
<dbReference type="InterPro" id="IPR043147">
    <property type="entry name" value="Penicillin_amidase_A-knob"/>
</dbReference>
<dbReference type="EMBL" id="CP001700">
    <property type="protein sequence ID" value="ACU72119.1"/>
    <property type="molecule type" value="Genomic_DNA"/>
</dbReference>
<keyword evidence="3" id="KW-0865">Zymogen</keyword>
<dbReference type="InterPro" id="IPR002692">
    <property type="entry name" value="S45"/>
</dbReference>
<dbReference type="SUPFAM" id="SSF56235">
    <property type="entry name" value="N-terminal nucleophile aminohydrolases (Ntn hydrolases)"/>
    <property type="match status" value="1"/>
</dbReference>
<dbReference type="AlphaFoldDB" id="C7Q6B3"/>
<evidence type="ECO:0000259" key="6">
    <source>
        <dbReference type="PROSITE" id="PS50022"/>
    </source>
</evidence>
<evidence type="ECO:0000256" key="3">
    <source>
        <dbReference type="ARBA" id="ARBA00023145"/>
    </source>
</evidence>
<dbReference type="Pfam" id="PF00754">
    <property type="entry name" value="F5_F8_type_C"/>
    <property type="match status" value="1"/>
</dbReference>
<dbReference type="GO" id="GO:0017000">
    <property type="term" value="P:antibiotic biosynthetic process"/>
    <property type="evidence" value="ECO:0007669"/>
    <property type="project" value="InterPro"/>
</dbReference>
<dbReference type="CAZy" id="CBM32">
    <property type="family name" value="Carbohydrate-Binding Module Family 32"/>
</dbReference>
<feature type="domain" description="F5/8 type C" evidence="6">
    <location>
        <begin position="966"/>
        <end position="1103"/>
    </location>
</feature>
<reference evidence="7 8" key="1">
    <citation type="journal article" date="2009" name="Stand. Genomic Sci.">
        <title>Complete genome sequence of Catenulispora acidiphila type strain (ID 139908).</title>
        <authorList>
            <person name="Copeland A."/>
            <person name="Lapidus A."/>
            <person name="Glavina Del Rio T."/>
            <person name="Nolan M."/>
            <person name="Lucas S."/>
            <person name="Chen F."/>
            <person name="Tice H."/>
            <person name="Cheng J.F."/>
            <person name="Bruce D."/>
            <person name="Goodwin L."/>
            <person name="Pitluck S."/>
            <person name="Mikhailova N."/>
            <person name="Pati A."/>
            <person name="Ivanova N."/>
            <person name="Mavromatis K."/>
            <person name="Chen A."/>
            <person name="Palaniappan K."/>
            <person name="Chain P."/>
            <person name="Land M."/>
            <person name="Hauser L."/>
            <person name="Chang Y.J."/>
            <person name="Jeffries C.D."/>
            <person name="Chertkov O."/>
            <person name="Brettin T."/>
            <person name="Detter J.C."/>
            <person name="Han C."/>
            <person name="Ali Z."/>
            <person name="Tindall B.J."/>
            <person name="Goker M."/>
            <person name="Bristow J."/>
            <person name="Eisen J.A."/>
            <person name="Markowitz V."/>
            <person name="Hugenholtz P."/>
            <person name="Kyrpides N.C."/>
            <person name="Klenk H.P."/>
        </authorList>
    </citation>
    <scope>NUCLEOTIDE SEQUENCE [LARGE SCALE GENOMIC DNA]</scope>
    <source>
        <strain evidence="8">DSM 44928 / JCM 14897 / NBRC 102108 / NRRL B-24433 / ID139908</strain>
    </source>
</reference>
<dbReference type="STRING" id="479433.Caci_3212"/>
<evidence type="ECO:0000256" key="1">
    <source>
        <dbReference type="ARBA" id="ARBA00006586"/>
    </source>
</evidence>
<dbReference type="Gene3D" id="2.30.120.10">
    <property type="match status" value="1"/>
</dbReference>